<dbReference type="PRINTS" id="PR00723">
    <property type="entry name" value="SUBTILISIN"/>
</dbReference>
<dbReference type="EMBL" id="JBHSGU010000002">
    <property type="protein sequence ID" value="MFC4699259.1"/>
    <property type="molecule type" value="Genomic_DNA"/>
</dbReference>
<dbReference type="InterPro" id="IPR015500">
    <property type="entry name" value="Peptidase_S8_subtilisin-rel"/>
</dbReference>
<evidence type="ECO:0000256" key="4">
    <source>
        <dbReference type="ARBA" id="ARBA00022801"/>
    </source>
</evidence>
<dbReference type="Pfam" id="PF17766">
    <property type="entry name" value="fn3_6"/>
    <property type="match status" value="1"/>
</dbReference>
<accession>A0ABV9LSY7</accession>
<dbReference type="SUPFAM" id="SSF52025">
    <property type="entry name" value="PA domain"/>
    <property type="match status" value="1"/>
</dbReference>
<feature type="compositionally biased region" description="Polar residues" evidence="7">
    <location>
        <begin position="34"/>
        <end position="43"/>
    </location>
</feature>
<gene>
    <name evidence="13" type="ORF">ACFO4O_03690</name>
</gene>
<feature type="active site" description="Charge relay system" evidence="6">
    <location>
        <position position="234"/>
    </location>
</feature>
<feature type="domain" description="Subtilisin-like protease fibronectin type-III" evidence="12">
    <location>
        <begin position="757"/>
        <end position="849"/>
    </location>
</feature>
<dbReference type="Pfam" id="PF05922">
    <property type="entry name" value="Inhibitor_I9"/>
    <property type="match status" value="1"/>
</dbReference>
<evidence type="ECO:0000313" key="13">
    <source>
        <dbReference type="EMBL" id="MFC4699259.1"/>
    </source>
</evidence>
<feature type="domain" description="Peptidase S8/S53" evidence="9">
    <location>
        <begin position="225"/>
        <end position="709"/>
    </location>
</feature>
<feature type="domain" description="Inhibitor I9" evidence="11">
    <location>
        <begin position="90"/>
        <end position="198"/>
    </location>
</feature>
<feature type="chain" id="PRO_5045417193" evidence="8">
    <location>
        <begin position="20"/>
        <end position="1429"/>
    </location>
</feature>
<dbReference type="SUPFAM" id="SSF52743">
    <property type="entry name" value="Subtilisin-like"/>
    <property type="match status" value="1"/>
</dbReference>
<dbReference type="Pfam" id="PF00082">
    <property type="entry name" value="Peptidase_S8"/>
    <property type="match status" value="1"/>
</dbReference>
<feature type="active site" description="Charge relay system" evidence="6">
    <location>
        <position position="669"/>
    </location>
</feature>
<name>A0ABV9LSY7_9ALTE</name>
<proteinExistence type="inferred from homology"/>
<keyword evidence="2 6" id="KW-0645">Protease</keyword>
<feature type="domain" description="PA" evidence="10">
    <location>
        <begin position="492"/>
        <end position="584"/>
    </location>
</feature>
<dbReference type="InterPro" id="IPR023827">
    <property type="entry name" value="Peptidase_S8_Asp-AS"/>
</dbReference>
<organism evidence="13 14">
    <name type="scientific">Glaciecola siphonariae</name>
    <dbReference type="NCBI Taxonomy" id="521012"/>
    <lineage>
        <taxon>Bacteria</taxon>
        <taxon>Pseudomonadati</taxon>
        <taxon>Pseudomonadota</taxon>
        <taxon>Gammaproteobacteria</taxon>
        <taxon>Alteromonadales</taxon>
        <taxon>Alteromonadaceae</taxon>
        <taxon>Glaciecola</taxon>
    </lineage>
</organism>
<dbReference type="InterPro" id="IPR046450">
    <property type="entry name" value="PA_dom_sf"/>
</dbReference>
<comment type="similarity">
    <text evidence="6">Belongs to the peptidase S8 family.</text>
</comment>
<dbReference type="InterPro" id="IPR000209">
    <property type="entry name" value="Peptidase_S8/S53_dom"/>
</dbReference>
<evidence type="ECO:0000256" key="1">
    <source>
        <dbReference type="ARBA" id="ARBA00022525"/>
    </source>
</evidence>
<keyword evidence="1" id="KW-0964">Secreted</keyword>
<dbReference type="Pfam" id="PF02225">
    <property type="entry name" value="PA"/>
    <property type="match status" value="1"/>
</dbReference>
<reference evidence="14" key="1">
    <citation type="journal article" date="2019" name="Int. J. Syst. Evol. Microbiol.">
        <title>The Global Catalogue of Microorganisms (GCM) 10K type strain sequencing project: providing services to taxonomists for standard genome sequencing and annotation.</title>
        <authorList>
            <consortium name="The Broad Institute Genomics Platform"/>
            <consortium name="The Broad Institute Genome Sequencing Center for Infectious Disease"/>
            <person name="Wu L."/>
            <person name="Ma J."/>
        </authorList>
    </citation>
    <scope>NUCLEOTIDE SEQUENCE [LARGE SCALE GENOMIC DNA]</scope>
    <source>
        <strain evidence="14">KACC 12507</strain>
    </source>
</reference>
<keyword evidence="4 6" id="KW-0378">Hydrolase</keyword>
<evidence type="ECO:0000259" key="12">
    <source>
        <dbReference type="Pfam" id="PF17766"/>
    </source>
</evidence>
<dbReference type="PROSITE" id="PS00136">
    <property type="entry name" value="SUBTILASE_ASP"/>
    <property type="match status" value="1"/>
</dbReference>
<dbReference type="InterPro" id="IPR041469">
    <property type="entry name" value="Subtilisin-like_FN3"/>
</dbReference>
<feature type="region of interest" description="Disordered" evidence="7">
    <location>
        <begin position="21"/>
        <end position="43"/>
    </location>
</feature>
<dbReference type="Gene3D" id="2.60.120.380">
    <property type="match status" value="1"/>
</dbReference>
<dbReference type="RefSeq" id="WP_382406012.1">
    <property type="nucleotide sequence ID" value="NZ_JBHSGU010000002.1"/>
</dbReference>
<evidence type="ECO:0000313" key="14">
    <source>
        <dbReference type="Proteomes" id="UP001595897"/>
    </source>
</evidence>
<sequence length="1429" mass="151216">MNKMALAISLALCVGISSAHESTHEDAGRKETPGITSASDAISPQFSPSLQQAQTSSAAVVQQTINEEKNQQRTRSQFVYEPNLAPGLYTYIVELHAPSVVDKPELKSALNQYAGRRLNISTERSQKDLKEHLSYLKRYQQEFIANASSMIDAQSAQPIMQYQFALNGMALRLSQDQAARLADAKQVKKISRETIYTTTTDQGPTLIGAPRLWQGEIGNLSQTQGEGMVIGIIDSGVNTDHPSFAEISGDGYVHTNPLGDGVYLGDCARGFPQLCNNKLIGVYSYSTITSNYSDTEVFPPNLARNGEDYGGHGSHVAAIAAGNVLNNVPETLPTPGQIESDGTPTGFTFEQISGVAPRANIISYQACFGGRSDQDDTYADCPGSAIIASIEDAIQDGVDVINFSISGGGDPWRDSTERAFLSARGAGIFVATSAGNSGPRASSSEKHSPWYTTVAYSEHGRQNAFVKQLTNFSGGNNPPSAITGQSNTGAITAPIVYAGDFTNPNDPSGDSAQCLQPFPANTFSGQIVVCDRGEIARVEKAANVASGGAGGYVLANVQGGETFLANDVYAVPGIHINADSGDRLKTWLASGANHRASITAGVAAQNIDEARVDVLASSSSRGPNTTISTLAPTLTAPGVDIYSAYADQRFGHDGHVASAGDFNYLSGSSMSSPHVAGAAALLKALNPTWTPDNIRSALAMTAVTSVLRQDASTSANYFDMGSGRIQVDRAAQTGLLLNETPSNYISAEPARGGDPRQLNLPSITDNQCVAICTWTRTFTATKDGVWDVSAQSFDDGLSISVQPQQFSILAGQSQTIEVSINGIEADKNRYVFGRVDLSAANSPDLHLPVSIVSSIGDIPTQVNTQATRDNDSVLIEDIDAITLDSFVLSPYALVKANKVSGTIQEDSDTSDYLDDRNDGVLITEITAAPGAKRLVVEILSSTAPDLDLFLAYDRNNDGILSGFEEIAQSTSSNSVEEIALNYPDAGRYFIILQSFRGSSAPSDEFDLRYAVVGAEQDDSLSVDAPSSTSSEQPFNMRVFYELGDAEIGSLFYGAIEMGTSEQRRDNLGLIDVEIERVANDVAINAASSRVDVGDTVDISVVVAANTTNERRRYEINIQAPQGTEFVNINRTINGSVNNGILQYEVVKEAGDARASAIAFGLRINDSSTPGPLPIVLTSEVINKPGNTVQRSPVFEQIQIEGAPSISFNGETTITLNVFGGQTLTIPLQLNDPNNDDVTLTFTQTAGPDTIINQSTDSINLTAPRVDEDVQLIYTVTADDGNGNLVSADFSVNVIVNQPPSIDEISAPASASGGQRITISVSASDPESDALEITINGVQGANFSTNTPRSGNSVTYNISVSDGINTVTDQVTVSLTQAPINSGSDGGGSLPVWWLLAISLIAGLRCLTGRVGLAAPAPRGLAKSLKSPRY</sequence>
<evidence type="ECO:0000259" key="10">
    <source>
        <dbReference type="Pfam" id="PF02225"/>
    </source>
</evidence>
<evidence type="ECO:0000256" key="5">
    <source>
        <dbReference type="ARBA" id="ARBA00022825"/>
    </source>
</evidence>
<dbReference type="InterPro" id="IPR045051">
    <property type="entry name" value="SBT"/>
</dbReference>
<evidence type="ECO:0000256" key="8">
    <source>
        <dbReference type="SAM" id="SignalP"/>
    </source>
</evidence>
<protein>
    <submittedName>
        <fullName evidence="13">S8 family serine peptidase</fullName>
    </submittedName>
</protein>
<dbReference type="Gene3D" id="3.50.30.30">
    <property type="match status" value="1"/>
</dbReference>
<keyword evidence="3 8" id="KW-0732">Signal</keyword>
<feature type="signal peptide" evidence="8">
    <location>
        <begin position="1"/>
        <end position="19"/>
    </location>
</feature>
<dbReference type="CDD" id="cd02120">
    <property type="entry name" value="PA_subtilisin_like"/>
    <property type="match status" value="1"/>
</dbReference>
<dbReference type="InterPro" id="IPR003137">
    <property type="entry name" value="PA_domain"/>
</dbReference>
<dbReference type="InterPro" id="IPR036852">
    <property type="entry name" value="Peptidase_S8/S53_dom_sf"/>
</dbReference>
<evidence type="ECO:0000256" key="7">
    <source>
        <dbReference type="SAM" id="MobiDB-lite"/>
    </source>
</evidence>
<evidence type="ECO:0000256" key="6">
    <source>
        <dbReference type="PROSITE-ProRule" id="PRU01240"/>
    </source>
</evidence>
<dbReference type="PANTHER" id="PTHR10795">
    <property type="entry name" value="PROPROTEIN CONVERTASE SUBTILISIN/KEXIN"/>
    <property type="match status" value="1"/>
</dbReference>
<evidence type="ECO:0000256" key="2">
    <source>
        <dbReference type="ARBA" id="ARBA00022670"/>
    </source>
</evidence>
<dbReference type="Gene3D" id="3.40.50.200">
    <property type="entry name" value="Peptidase S8/S53 domain"/>
    <property type="match status" value="1"/>
</dbReference>
<feature type="active site" description="Charge relay system" evidence="6">
    <location>
        <position position="312"/>
    </location>
</feature>
<evidence type="ECO:0000259" key="9">
    <source>
        <dbReference type="Pfam" id="PF00082"/>
    </source>
</evidence>
<keyword evidence="5 6" id="KW-0720">Serine protease</keyword>
<dbReference type="InterPro" id="IPR010259">
    <property type="entry name" value="S8pro/Inhibitor_I9"/>
</dbReference>
<feature type="compositionally biased region" description="Basic and acidic residues" evidence="7">
    <location>
        <begin position="21"/>
        <end position="32"/>
    </location>
</feature>
<dbReference type="PROSITE" id="PS51892">
    <property type="entry name" value="SUBTILASE"/>
    <property type="match status" value="1"/>
</dbReference>
<evidence type="ECO:0000256" key="3">
    <source>
        <dbReference type="ARBA" id="ARBA00022729"/>
    </source>
</evidence>
<evidence type="ECO:0000259" key="11">
    <source>
        <dbReference type="Pfam" id="PF05922"/>
    </source>
</evidence>
<keyword evidence="14" id="KW-1185">Reference proteome</keyword>
<dbReference type="Proteomes" id="UP001595897">
    <property type="component" value="Unassembled WGS sequence"/>
</dbReference>
<comment type="caution">
    <text evidence="13">The sequence shown here is derived from an EMBL/GenBank/DDBJ whole genome shotgun (WGS) entry which is preliminary data.</text>
</comment>